<dbReference type="PROSITE" id="PS50850">
    <property type="entry name" value="MFS"/>
    <property type="match status" value="1"/>
</dbReference>
<dbReference type="PANTHER" id="PTHR23503">
    <property type="entry name" value="SOLUTE CARRIER FAMILY 2"/>
    <property type="match status" value="1"/>
</dbReference>
<dbReference type="InterPro" id="IPR003663">
    <property type="entry name" value="Sugar/inositol_transpt"/>
</dbReference>
<proteinExistence type="inferred from homology"/>
<keyword evidence="6 9" id="KW-0472">Membrane</keyword>
<feature type="compositionally biased region" description="Basic and acidic residues" evidence="8">
    <location>
        <begin position="191"/>
        <end position="201"/>
    </location>
</feature>
<dbReference type="PRINTS" id="PR00171">
    <property type="entry name" value="SUGRTRNSPORT"/>
</dbReference>
<dbReference type="InterPro" id="IPR036259">
    <property type="entry name" value="MFS_trans_sf"/>
</dbReference>
<dbReference type="InterPro" id="IPR005829">
    <property type="entry name" value="Sugar_transporter_CS"/>
</dbReference>
<feature type="transmembrane region" description="Helical" evidence="9">
    <location>
        <begin position="324"/>
        <end position="349"/>
    </location>
</feature>
<gene>
    <name evidence="11" type="ORF">CC85DRAFT_247429</name>
</gene>
<evidence type="ECO:0000256" key="4">
    <source>
        <dbReference type="ARBA" id="ARBA00022692"/>
    </source>
</evidence>
<accession>A0A0J0XK93</accession>
<dbReference type="OrthoDB" id="4540492at2759"/>
<dbReference type="PROSITE" id="PS00216">
    <property type="entry name" value="SUGAR_TRANSPORT_1"/>
    <property type="match status" value="1"/>
</dbReference>
<keyword evidence="3" id="KW-0813">Transport</keyword>
<dbReference type="Proteomes" id="UP000053611">
    <property type="component" value="Unassembled WGS sequence"/>
</dbReference>
<dbReference type="STRING" id="879819.A0A0J0XK93"/>
<evidence type="ECO:0000256" key="9">
    <source>
        <dbReference type="SAM" id="Phobius"/>
    </source>
</evidence>
<dbReference type="AlphaFoldDB" id="A0A0J0XK93"/>
<comment type="similarity">
    <text evidence="2">Belongs to the major facilitator superfamily. Sugar transporter (TC 2.A.1.1) family.</text>
</comment>
<evidence type="ECO:0000256" key="6">
    <source>
        <dbReference type="ARBA" id="ARBA00023136"/>
    </source>
</evidence>
<feature type="transmembrane region" description="Helical" evidence="9">
    <location>
        <begin position="298"/>
        <end position="318"/>
    </location>
</feature>
<feature type="transmembrane region" description="Helical" evidence="9">
    <location>
        <begin position="407"/>
        <end position="426"/>
    </location>
</feature>
<feature type="non-terminal residue" evidence="11">
    <location>
        <position position="1"/>
    </location>
</feature>
<dbReference type="GO" id="GO:0016020">
    <property type="term" value="C:membrane"/>
    <property type="evidence" value="ECO:0007669"/>
    <property type="project" value="UniProtKB-SubCell"/>
</dbReference>
<reference evidence="11 12" key="1">
    <citation type="submission" date="2015-03" db="EMBL/GenBank/DDBJ databases">
        <title>Genomics and transcriptomics of the oil-accumulating basidiomycete yeast T. oleaginosus allow insights into substrate utilization and the diverse evolutionary trajectories of mating systems in fungi.</title>
        <authorList>
            <consortium name="DOE Joint Genome Institute"/>
            <person name="Kourist R."/>
            <person name="Kracht O."/>
            <person name="Bracharz F."/>
            <person name="Lipzen A."/>
            <person name="Nolan M."/>
            <person name="Ohm R."/>
            <person name="Grigoriev I."/>
            <person name="Sun S."/>
            <person name="Heitman J."/>
            <person name="Bruck T."/>
            <person name="Nowrousian M."/>
        </authorList>
    </citation>
    <scope>NUCLEOTIDE SEQUENCE [LARGE SCALE GENOMIC DNA]</scope>
    <source>
        <strain evidence="11 12">IBC0246</strain>
    </source>
</reference>
<dbReference type="InterPro" id="IPR045263">
    <property type="entry name" value="GLUT"/>
</dbReference>
<keyword evidence="5 9" id="KW-1133">Transmembrane helix</keyword>
<evidence type="ECO:0000256" key="8">
    <source>
        <dbReference type="SAM" id="MobiDB-lite"/>
    </source>
</evidence>
<dbReference type="PANTHER" id="PTHR23503:SF8">
    <property type="entry name" value="FACILITATED GLUCOSE TRANSPORTER PROTEIN 1"/>
    <property type="match status" value="1"/>
</dbReference>
<feature type="compositionally biased region" description="Low complexity" evidence="8">
    <location>
        <begin position="202"/>
        <end position="214"/>
    </location>
</feature>
<evidence type="ECO:0000256" key="3">
    <source>
        <dbReference type="ARBA" id="ARBA00022448"/>
    </source>
</evidence>
<dbReference type="SUPFAM" id="SSF103473">
    <property type="entry name" value="MFS general substrate transporter"/>
    <property type="match status" value="1"/>
</dbReference>
<dbReference type="EMBL" id="KQ087216">
    <property type="protein sequence ID" value="KLT41533.1"/>
    <property type="molecule type" value="Genomic_DNA"/>
</dbReference>
<evidence type="ECO:0000256" key="5">
    <source>
        <dbReference type="ARBA" id="ARBA00022989"/>
    </source>
</evidence>
<organism evidence="11 12">
    <name type="scientific">Cutaneotrichosporon oleaginosum</name>
    <dbReference type="NCBI Taxonomy" id="879819"/>
    <lineage>
        <taxon>Eukaryota</taxon>
        <taxon>Fungi</taxon>
        <taxon>Dikarya</taxon>
        <taxon>Basidiomycota</taxon>
        <taxon>Agaricomycotina</taxon>
        <taxon>Tremellomycetes</taxon>
        <taxon>Trichosporonales</taxon>
        <taxon>Trichosporonaceae</taxon>
        <taxon>Cutaneotrichosporon</taxon>
    </lineage>
</organism>
<feature type="transmembrane region" description="Helical" evidence="9">
    <location>
        <begin position="97"/>
        <end position="116"/>
    </location>
</feature>
<sequence length="428" mass="44295">GYHLAELNYPVNGLTCHPSPNDGNAPLRPCLGLDSIKYSAVTALLTAGGLVGSILSDSIVRSQGVPGGIAWTGWLNLAGALMMALAPHWGVLALGRFVAGLSCGLAICTVPPYLATVARTTPELQSRSGQIGALNQLAIVIGICSSQVMGMILTGPTGDKPGRWRYVLVISALASIVQIAMGERPMNQEYTPHDPDTRSDEAAAPLLPAPGSAASSDQLSIRAVLSNPAFRGPALLITTIMVLQQLSGVNAVLFYSAPVLSSVLKGAGAGVLSVGITVVNALMTLPAIALVDKLGRRTLLLASAISMAFMSIMLAVGLDQGRQYISSFAIVAFIAAFAIGLGPVPFLLVSDMLPGPAIPAVSSLALSGSWITNFIVAMGFIPLRDALSEPADPNDPGNGARLGEGRVFYVFTFTLVLMVSVVLRGVRS</sequence>
<evidence type="ECO:0000313" key="12">
    <source>
        <dbReference type="Proteomes" id="UP000053611"/>
    </source>
</evidence>
<feature type="transmembrane region" description="Helical" evidence="9">
    <location>
        <begin position="36"/>
        <end position="56"/>
    </location>
</feature>
<dbReference type="InterPro" id="IPR005828">
    <property type="entry name" value="MFS_sugar_transport-like"/>
</dbReference>
<dbReference type="InterPro" id="IPR020846">
    <property type="entry name" value="MFS_dom"/>
</dbReference>
<feature type="transmembrane region" description="Helical" evidence="9">
    <location>
        <begin position="361"/>
        <end position="383"/>
    </location>
</feature>
<evidence type="ECO:0000256" key="1">
    <source>
        <dbReference type="ARBA" id="ARBA00004141"/>
    </source>
</evidence>
<name>A0A0J0XK93_9TREE</name>
<dbReference type="Gene3D" id="1.20.1250.20">
    <property type="entry name" value="MFS general substrate transporter like domains"/>
    <property type="match status" value="2"/>
</dbReference>
<feature type="transmembrane region" description="Helical" evidence="9">
    <location>
        <begin position="137"/>
        <end position="158"/>
    </location>
</feature>
<feature type="transmembrane region" description="Helical" evidence="9">
    <location>
        <begin position="234"/>
        <end position="255"/>
    </location>
</feature>
<protein>
    <submittedName>
        <fullName evidence="11">MFS general substrate transporter</fullName>
    </submittedName>
</protein>
<feature type="transmembrane region" description="Helical" evidence="9">
    <location>
        <begin position="267"/>
        <end position="291"/>
    </location>
</feature>
<dbReference type="GO" id="GO:0015149">
    <property type="term" value="F:hexose transmembrane transporter activity"/>
    <property type="evidence" value="ECO:0007669"/>
    <property type="project" value="TreeGrafter"/>
</dbReference>
<comment type="catalytic activity">
    <reaction evidence="7">
        <text>myo-inositol(out) + H(+)(out) = myo-inositol(in) + H(+)(in)</text>
        <dbReference type="Rhea" id="RHEA:60364"/>
        <dbReference type="ChEBI" id="CHEBI:15378"/>
        <dbReference type="ChEBI" id="CHEBI:17268"/>
    </reaction>
</comment>
<evidence type="ECO:0000256" key="7">
    <source>
        <dbReference type="ARBA" id="ARBA00049119"/>
    </source>
</evidence>
<evidence type="ECO:0000256" key="2">
    <source>
        <dbReference type="ARBA" id="ARBA00010992"/>
    </source>
</evidence>
<keyword evidence="12" id="KW-1185">Reference proteome</keyword>
<feature type="region of interest" description="Disordered" evidence="8">
    <location>
        <begin position="186"/>
        <end position="214"/>
    </location>
</feature>
<feature type="transmembrane region" description="Helical" evidence="9">
    <location>
        <begin position="68"/>
        <end position="91"/>
    </location>
</feature>
<feature type="transmembrane region" description="Helical" evidence="9">
    <location>
        <begin position="164"/>
        <end position="181"/>
    </location>
</feature>
<evidence type="ECO:0000313" key="11">
    <source>
        <dbReference type="EMBL" id="KLT41533.1"/>
    </source>
</evidence>
<dbReference type="Pfam" id="PF00083">
    <property type="entry name" value="Sugar_tr"/>
    <property type="match status" value="2"/>
</dbReference>
<evidence type="ECO:0000259" key="10">
    <source>
        <dbReference type="PROSITE" id="PS50850"/>
    </source>
</evidence>
<feature type="domain" description="Major facilitator superfamily (MFS) profile" evidence="10">
    <location>
        <begin position="1"/>
        <end position="428"/>
    </location>
</feature>
<comment type="subcellular location">
    <subcellularLocation>
        <location evidence="1">Membrane</location>
        <topology evidence="1">Multi-pass membrane protein</topology>
    </subcellularLocation>
</comment>
<keyword evidence="4 9" id="KW-0812">Transmembrane</keyword>